<dbReference type="InterPro" id="IPR013783">
    <property type="entry name" value="Ig-like_fold"/>
</dbReference>
<protein>
    <recommendedName>
        <fullName evidence="3">HYR domain-containing protein</fullName>
    </recommendedName>
</protein>
<feature type="non-terminal residue" evidence="1">
    <location>
        <position position="105"/>
    </location>
</feature>
<evidence type="ECO:0008006" key="3">
    <source>
        <dbReference type="Google" id="ProtNLM"/>
    </source>
</evidence>
<gene>
    <name evidence="1" type="ORF">N2K84_20370</name>
</gene>
<evidence type="ECO:0000313" key="1">
    <source>
        <dbReference type="EMBL" id="MCW0485096.1"/>
    </source>
</evidence>
<dbReference type="EMBL" id="JAPAAF010000157">
    <property type="protein sequence ID" value="MCW0485096.1"/>
    <property type="molecule type" value="Genomic_DNA"/>
</dbReference>
<comment type="caution">
    <text evidence="1">The sequence shown here is derived from an EMBL/GenBank/DDBJ whole genome shotgun (WGS) entry which is preliminary data.</text>
</comment>
<evidence type="ECO:0000313" key="2">
    <source>
        <dbReference type="Proteomes" id="UP001163821"/>
    </source>
</evidence>
<keyword evidence="2" id="KW-1185">Reference proteome</keyword>
<accession>A0AA41YB45</accession>
<feature type="non-terminal residue" evidence="1">
    <location>
        <position position="1"/>
    </location>
</feature>
<dbReference type="Gene3D" id="2.60.40.10">
    <property type="entry name" value="Immunoglobulins"/>
    <property type="match status" value="1"/>
</dbReference>
<name>A0AA41YB45_9BACT</name>
<dbReference type="RefSeq" id="WP_428222009.1">
    <property type="nucleotide sequence ID" value="NZ_JAPAAF010000157.1"/>
</dbReference>
<reference evidence="1" key="1">
    <citation type="submission" date="2022-10" db="EMBL/GenBank/DDBJ databases">
        <title>Gaoshiqiia sediminis gen. nov., sp. nov., isolated from coastal sediment.</title>
        <authorList>
            <person name="Yu W.X."/>
            <person name="Mu D.S."/>
            <person name="Du J.Z."/>
            <person name="Liang Y.Q."/>
        </authorList>
    </citation>
    <scope>NUCLEOTIDE SEQUENCE</scope>
    <source>
        <strain evidence="1">A06</strain>
    </source>
</reference>
<sequence length="105" mass="10664">CAQSITVTFTATDACGNTATETKSFTVDDKTAPVITLPATDLALECFDATQVDSWTATATASDNCDGDVTVSASYTAPTGNCAQSITVTFTATDACGNTATETKS</sequence>
<organism evidence="1 2">
    <name type="scientific">Gaoshiqia sediminis</name>
    <dbReference type="NCBI Taxonomy" id="2986998"/>
    <lineage>
        <taxon>Bacteria</taxon>
        <taxon>Pseudomonadati</taxon>
        <taxon>Bacteroidota</taxon>
        <taxon>Bacteroidia</taxon>
        <taxon>Marinilabiliales</taxon>
        <taxon>Prolixibacteraceae</taxon>
        <taxon>Gaoshiqia</taxon>
    </lineage>
</organism>
<dbReference type="AlphaFoldDB" id="A0AA41YB45"/>
<proteinExistence type="predicted"/>
<dbReference type="Proteomes" id="UP001163821">
    <property type="component" value="Unassembled WGS sequence"/>
</dbReference>